<gene>
    <name evidence="3" type="ORF">MCOR_33243</name>
</gene>
<dbReference type="EMBL" id="CACVKT020005969">
    <property type="protein sequence ID" value="CAC5398922.1"/>
    <property type="molecule type" value="Genomic_DNA"/>
</dbReference>
<sequence>MLKDHIQIFPSEIGMYTILYVSVVLLQIYGVSNITPCNNNENVGEHDPKKKNHDTDAETDFPDVDGRRIPEEEEEEEDAQVNAYLFIFKDGTASKKAMVQVNVVISSCQNRRYAKNLCNETIRQTRRFSRKMQWQKEGKLTIPEFKGFLAVFFNMGLIRKVSFEEYWNKHSPSQSTPWFRCMFSRNRFQNILKFLHLVDTKKLPKRNDPAYKPSQRFKPLLDFVNRKFLRYYNPHRELAVDESLVGTKGKTSMLQYIPSKRSRFGVKFWMLVESVTGYVLQMDVYHGKRFDPTPAGTLQGTNVVINLMKNSHLLGKGFHVFADSFFASLNLANKLLRERTAVLLNQDTYKYSCCGFIYQWEFYTSSTGTIEAQVWRRGSGNIYTLVGSNTLTATKPSCSFWTERTKDSCMTGEAPIAKSTMKSNKILEDKTTQSLIAIEERRLKTEEERLCGEKQRLTMESERLDIERQRFNIEQQKHQLYLAQMNINFAQMVVQVLDQQTLNTPDDA</sequence>
<dbReference type="InterPro" id="IPR029526">
    <property type="entry name" value="PGBD"/>
</dbReference>
<evidence type="ECO:0000313" key="4">
    <source>
        <dbReference type="Proteomes" id="UP000507470"/>
    </source>
</evidence>
<evidence type="ECO:0000259" key="2">
    <source>
        <dbReference type="Pfam" id="PF13843"/>
    </source>
</evidence>
<dbReference type="Pfam" id="PF13843">
    <property type="entry name" value="DDE_Tnp_1_7"/>
    <property type="match status" value="1"/>
</dbReference>
<evidence type="ECO:0000313" key="3">
    <source>
        <dbReference type="EMBL" id="CAC5398922.1"/>
    </source>
</evidence>
<organism evidence="3 4">
    <name type="scientific">Mytilus coruscus</name>
    <name type="common">Sea mussel</name>
    <dbReference type="NCBI Taxonomy" id="42192"/>
    <lineage>
        <taxon>Eukaryota</taxon>
        <taxon>Metazoa</taxon>
        <taxon>Spiralia</taxon>
        <taxon>Lophotrochozoa</taxon>
        <taxon>Mollusca</taxon>
        <taxon>Bivalvia</taxon>
        <taxon>Autobranchia</taxon>
        <taxon>Pteriomorphia</taxon>
        <taxon>Mytilida</taxon>
        <taxon>Mytiloidea</taxon>
        <taxon>Mytilidae</taxon>
        <taxon>Mytilinae</taxon>
        <taxon>Mytilus</taxon>
    </lineage>
</organism>
<feature type="compositionally biased region" description="Basic and acidic residues" evidence="1">
    <location>
        <begin position="43"/>
        <end position="56"/>
    </location>
</feature>
<evidence type="ECO:0000256" key="1">
    <source>
        <dbReference type="SAM" id="MobiDB-lite"/>
    </source>
</evidence>
<feature type="domain" description="PiggyBac transposable element-derived protein" evidence="2">
    <location>
        <begin position="117"/>
        <end position="342"/>
    </location>
</feature>
<dbReference type="Proteomes" id="UP000507470">
    <property type="component" value="Unassembled WGS sequence"/>
</dbReference>
<feature type="region of interest" description="Disordered" evidence="1">
    <location>
        <begin position="39"/>
        <end position="65"/>
    </location>
</feature>
<dbReference type="PANTHER" id="PTHR46599:SF3">
    <property type="entry name" value="PIGGYBAC TRANSPOSABLE ELEMENT-DERIVED PROTEIN 4"/>
    <property type="match status" value="1"/>
</dbReference>
<dbReference type="PANTHER" id="PTHR46599">
    <property type="entry name" value="PIGGYBAC TRANSPOSABLE ELEMENT-DERIVED PROTEIN 4"/>
    <property type="match status" value="1"/>
</dbReference>
<dbReference type="OrthoDB" id="6091288at2759"/>
<protein>
    <recommendedName>
        <fullName evidence="2">PiggyBac transposable element-derived protein domain-containing protein</fullName>
    </recommendedName>
</protein>
<keyword evidence="4" id="KW-1185">Reference proteome</keyword>
<dbReference type="AlphaFoldDB" id="A0A6J8CVG4"/>
<name>A0A6J8CVG4_MYTCO</name>
<proteinExistence type="predicted"/>
<accession>A0A6J8CVG4</accession>
<reference evidence="3 4" key="1">
    <citation type="submission" date="2020-06" db="EMBL/GenBank/DDBJ databases">
        <authorList>
            <person name="Li R."/>
            <person name="Bekaert M."/>
        </authorList>
    </citation>
    <scope>NUCLEOTIDE SEQUENCE [LARGE SCALE GENOMIC DNA]</scope>
    <source>
        <strain evidence="4">wild</strain>
    </source>
</reference>